<organism evidence="1">
    <name type="scientific">viral metagenome</name>
    <dbReference type="NCBI Taxonomy" id="1070528"/>
    <lineage>
        <taxon>unclassified sequences</taxon>
        <taxon>metagenomes</taxon>
        <taxon>organismal metagenomes</taxon>
    </lineage>
</organism>
<dbReference type="EMBL" id="MN739527">
    <property type="protein sequence ID" value="QHT10763.1"/>
    <property type="molecule type" value="Genomic_DNA"/>
</dbReference>
<reference evidence="1" key="1">
    <citation type="journal article" date="2020" name="Nature">
        <title>Giant virus diversity and host interactions through global metagenomics.</title>
        <authorList>
            <person name="Schulz F."/>
            <person name="Roux S."/>
            <person name="Paez-Espino D."/>
            <person name="Jungbluth S."/>
            <person name="Walsh D.A."/>
            <person name="Denef V.J."/>
            <person name="McMahon K.D."/>
            <person name="Konstantinidis K.T."/>
            <person name="Eloe-Fadrosh E.A."/>
            <person name="Kyrpides N.C."/>
            <person name="Woyke T."/>
        </authorList>
    </citation>
    <scope>NUCLEOTIDE SEQUENCE</scope>
    <source>
        <strain evidence="1">GVMAG-M-3300023174-107</strain>
    </source>
</reference>
<sequence length="101" mass="12034">MNIHIKCNITRDMNCNIDIKLNEELFTTSDTNMDYHALYVKNEMAKGLTEFHASVKFLMDENVHQKYKDIYRKKQNQVVEAMDLDEFPDPPKLKKDTKYIM</sequence>
<proteinExistence type="predicted"/>
<dbReference type="AlphaFoldDB" id="A0A6C0D2T6"/>
<evidence type="ECO:0000313" key="1">
    <source>
        <dbReference type="EMBL" id="QHT10763.1"/>
    </source>
</evidence>
<protein>
    <submittedName>
        <fullName evidence="1">Uncharacterized protein</fullName>
    </submittedName>
</protein>
<accession>A0A6C0D2T6</accession>
<name>A0A6C0D2T6_9ZZZZ</name>